<protein>
    <submittedName>
        <fullName evidence="1">Uncharacterized protein</fullName>
    </submittedName>
</protein>
<proteinExistence type="predicted"/>
<comment type="caution">
    <text evidence="1">The sequence shown here is derived from an EMBL/GenBank/DDBJ whole genome shotgun (WGS) entry which is preliminary data.</text>
</comment>
<dbReference type="Proteomes" id="UP000249061">
    <property type="component" value="Unassembled WGS sequence"/>
</dbReference>
<reference evidence="1 2" key="1">
    <citation type="submission" date="2017-08" db="EMBL/GenBank/DDBJ databases">
        <title>Infants hospitalized years apart are colonized by the same room-sourced microbial strains.</title>
        <authorList>
            <person name="Brooks B."/>
            <person name="Olm M.R."/>
            <person name="Firek B.A."/>
            <person name="Baker R."/>
            <person name="Thomas B.C."/>
            <person name="Morowitz M.J."/>
            <person name="Banfield J.F."/>
        </authorList>
    </citation>
    <scope>NUCLEOTIDE SEQUENCE [LARGE SCALE GENOMIC DNA]</scope>
    <source>
        <strain evidence="1">S2_003_000_R2_14</strain>
    </source>
</reference>
<dbReference type="EMBL" id="QFQP01000021">
    <property type="protein sequence ID" value="PZR09296.1"/>
    <property type="molecule type" value="Genomic_DNA"/>
</dbReference>
<gene>
    <name evidence="1" type="ORF">DI536_22200</name>
</gene>
<name>A0A2W5TA07_9BACT</name>
<evidence type="ECO:0000313" key="2">
    <source>
        <dbReference type="Proteomes" id="UP000249061"/>
    </source>
</evidence>
<sequence>MSDATTTPPAQPAAPAPTVAFTHNKQPEWGIGLILQNLPDHWVLFFENGGEKKLLKKVADSMLSPAKLDANALAALTARASGRKPKAAPKPTGGLIKKKVPRGAGPRFATFADQLATFEKLYPGGFAGETYTKNERGVAENNDDGDKEYGIALAQKTLSKAAFAGGTTDSLYDAALAVLKATTIVFPIEGAIPFKTLQGADREAAVNAIKDLLHGGGDYGERIAKFATALQLKDSKGVAKKVTWPLATVWAALLDPKTFTAVKPTAFAGQGQTVGVTVDKSAPLNGEGYSKFLEVVKKTQDALVAAGQQPRDLLDVYTFIWRTHADKPAEVPAAAPAP</sequence>
<accession>A0A2W5TA07</accession>
<evidence type="ECO:0000313" key="1">
    <source>
        <dbReference type="EMBL" id="PZR09296.1"/>
    </source>
</evidence>
<dbReference type="AlphaFoldDB" id="A0A2W5TA07"/>
<organism evidence="1 2">
    <name type="scientific">Archangium gephyra</name>
    <dbReference type="NCBI Taxonomy" id="48"/>
    <lineage>
        <taxon>Bacteria</taxon>
        <taxon>Pseudomonadati</taxon>
        <taxon>Myxococcota</taxon>
        <taxon>Myxococcia</taxon>
        <taxon>Myxococcales</taxon>
        <taxon>Cystobacterineae</taxon>
        <taxon>Archangiaceae</taxon>
        <taxon>Archangium</taxon>
    </lineage>
</organism>